<dbReference type="Proteomes" id="UP000633943">
    <property type="component" value="Unassembled WGS sequence"/>
</dbReference>
<dbReference type="EMBL" id="WTVP01000041">
    <property type="protein sequence ID" value="NMG16615.1"/>
    <property type="molecule type" value="Genomic_DNA"/>
</dbReference>
<evidence type="ECO:0000313" key="1">
    <source>
        <dbReference type="EMBL" id="NMG16615.1"/>
    </source>
</evidence>
<sequence>MFAQIERLGERFGETGVQVAASRTPRCERFEKTALTERIAGFRPVPRRDERAAATACCR</sequence>
<proteinExistence type="predicted"/>
<comment type="caution">
    <text evidence="1">The sequence shown here is derived from an EMBL/GenBank/DDBJ whole genome shotgun (WGS) entry which is preliminary data.</text>
</comment>
<reference evidence="1 2" key="1">
    <citation type="submission" date="2019-12" db="EMBL/GenBank/DDBJ databases">
        <title>Comparative genomics gives insights into the taxonomy of the Azoarcus-Aromatoleum group and reveals separate origins of nif in the plant-associated Azoarcus and non-plant-associated Aromatoleum sub-groups.</title>
        <authorList>
            <person name="Lafos M."/>
            <person name="Maluk M."/>
            <person name="Batista M."/>
            <person name="Junghare M."/>
            <person name="Carmona M."/>
            <person name="Faoro H."/>
            <person name="Cruz L.M."/>
            <person name="Battistoni F."/>
            <person name="De Souza E."/>
            <person name="Pedrosa F."/>
            <person name="Chen W.-M."/>
            <person name="Poole P.S."/>
            <person name="Dixon R.A."/>
            <person name="James E.K."/>
        </authorList>
    </citation>
    <scope>NUCLEOTIDE SEQUENCE [LARGE SCALE GENOMIC DNA]</scope>
    <source>
        <strain evidence="1 2">PbN1</strain>
    </source>
</reference>
<dbReference type="RefSeq" id="WP_169203184.1">
    <property type="nucleotide sequence ID" value="NZ_CP059467.1"/>
</dbReference>
<gene>
    <name evidence="1" type="ORF">GPA24_13880</name>
</gene>
<name>A0ABX1NX60_9RHOO</name>
<protein>
    <submittedName>
        <fullName evidence="1">Uncharacterized protein</fullName>
    </submittedName>
</protein>
<evidence type="ECO:0000313" key="2">
    <source>
        <dbReference type="Proteomes" id="UP000633943"/>
    </source>
</evidence>
<accession>A0ABX1NX60</accession>
<keyword evidence="2" id="KW-1185">Reference proteome</keyword>
<organism evidence="1 2">
    <name type="scientific">Aromatoleum bremense</name>
    <dbReference type="NCBI Taxonomy" id="76115"/>
    <lineage>
        <taxon>Bacteria</taxon>
        <taxon>Pseudomonadati</taxon>
        <taxon>Pseudomonadota</taxon>
        <taxon>Betaproteobacteria</taxon>
        <taxon>Rhodocyclales</taxon>
        <taxon>Rhodocyclaceae</taxon>
        <taxon>Aromatoleum</taxon>
    </lineage>
</organism>